<dbReference type="SUPFAM" id="SSF56784">
    <property type="entry name" value="HAD-like"/>
    <property type="match status" value="1"/>
</dbReference>
<dbReference type="GO" id="GO:0006281">
    <property type="term" value="P:DNA repair"/>
    <property type="evidence" value="ECO:0007669"/>
    <property type="project" value="TreeGrafter"/>
</dbReference>
<name>A0A4R5NMJ0_9LACO</name>
<dbReference type="SFLD" id="SFLDG01135">
    <property type="entry name" value="C1.5.6:_HAD__Beta-PGM__Phospha"/>
    <property type="match status" value="1"/>
</dbReference>
<dbReference type="InterPro" id="IPR023214">
    <property type="entry name" value="HAD_sf"/>
</dbReference>
<comment type="caution">
    <text evidence="1">The sequence shown here is derived from an EMBL/GenBank/DDBJ whole genome shotgun (WGS) entry which is preliminary data.</text>
</comment>
<dbReference type="Proteomes" id="UP000294854">
    <property type="component" value="Unassembled WGS sequence"/>
</dbReference>
<dbReference type="InterPro" id="IPR006439">
    <property type="entry name" value="HAD-SF_hydro_IA"/>
</dbReference>
<accession>A0A4R5NMJ0</accession>
<dbReference type="SFLD" id="SFLDS00003">
    <property type="entry name" value="Haloacid_Dehalogenase"/>
    <property type="match status" value="1"/>
</dbReference>
<evidence type="ECO:0000313" key="2">
    <source>
        <dbReference type="Proteomes" id="UP000294854"/>
    </source>
</evidence>
<dbReference type="InterPro" id="IPR023198">
    <property type="entry name" value="PGP-like_dom2"/>
</dbReference>
<dbReference type="EMBL" id="PUFO01000056">
    <property type="protein sequence ID" value="TDG76930.1"/>
    <property type="molecule type" value="Genomic_DNA"/>
</dbReference>
<dbReference type="InterPro" id="IPR036412">
    <property type="entry name" value="HAD-like_sf"/>
</dbReference>
<dbReference type="SFLD" id="SFLDG01129">
    <property type="entry name" value="C1.5:_HAD__Beta-PGM__Phosphata"/>
    <property type="match status" value="1"/>
</dbReference>
<reference evidence="1 2" key="1">
    <citation type="journal article" date="2019" name="Appl. Microbiol. Biotechnol.">
        <title>Uncovering carbohydrate metabolism through a genotype-phenotype association study of 56 lactic acid bacteria genomes.</title>
        <authorList>
            <person name="Buron-Moles G."/>
            <person name="Chailyan A."/>
            <person name="Dolejs I."/>
            <person name="Forster J."/>
            <person name="Miks M.H."/>
        </authorList>
    </citation>
    <scope>NUCLEOTIDE SEQUENCE [LARGE SCALE GENOMIC DNA]</scope>
    <source>
        <strain evidence="1 2">ATCC 49373</strain>
    </source>
</reference>
<proteinExistence type="predicted"/>
<dbReference type="OrthoDB" id="9792518at2"/>
<protein>
    <submittedName>
        <fullName evidence="1">Uncharacterized protein</fullName>
    </submittedName>
</protein>
<dbReference type="GO" id="GO:0005829">
    <property type="term" value="C:cytosol"/>
    <property type="evidence" value="ECO:0007669"/>
    <property type="project" value="TreeGrafter"/>
</dbReference>
<dbReference type="InterPro" id="IPR041492">
    <property type="entry name" value="HAD_2"/>
</dbReference>
<dbReference type="GO" id="GO:0008967">
    <property type="term" value="F:phosphoglycolate phosphatase activity"/>
    <property type="evidence" value="ECO:0007669"/>
    <property type="project" value="TreeGrafter"/>
</dbReference>
<dbReference type="NCBIfam" id="TIGR01549">
    <property type="entry name" value="HAD-SF-IA-v1"/>
    <property type="match status" value="1"/>
</dbReference>
<dbReference type="STRING" id="1122149.FD44_GL001127"/>
<dbReference type="RefSeq" id="WP_010620498.1">
    <property type="nucleotide sequence ID" value="NZ_CP042371.1"/>
</dbReference>
<dbReference type="PANTHER" id="PTHR43434:SF26">
    <property type="entry name" value="PYROPHOSPHATASE PPAX"/>
    <property type="match status" value="1"/>
</dbReference>
<gene>
    <name evidence="1" type="ORF">C5L31_001521</name>
</gene>
<evidence type="ECO:0000313" key="1">
    <source>
        <dbReference type="EMBL" id="TDG76930.1"/>
    </source>
</evidence>
<sequence>MIKNFIFDIDGTLLDTEKMYMLSLQDVLNKRGINRDYTELVATFGIPGDDALKILKIPENLIPDILEEWANRIPAHQDEVHLFSGIEEMLSKLSQRPNTELAIMTSKRKFEFDRDIVPLGIDKYFSKFVFFDDTKRGKPAPDPIILAVKRLDAKFDETIYIGDTPYDMQAAHAANVAFGLVTWGNNPHAKMAGAEFKIDDPTELLTL</sequence>
<dbReference type="InterPro" id="IPR050155">
    <property type="entry name" value="HAD-like_hydrolase_sf"/>
</dbReference>
<organism evidence="1 2">
    <name type="scientific">Secundilactobacillus malefermentans</name>
    <dbReference type="NCBI Taxonomy" id="176292"/>
    <lineage>
        <taxon>Bacteria</taxon>
        <taxon>Bacillati</taxon>
        <taxon>Bacillota</taxon>
        <taxon>Bacilli</taxon>
        <taxon>Lactobacillales</taxon>
        <taxon>Lactobacillaceae</taxon>
        <taxon>Secundilactobacillus</taxon>
    </lineage>
</organism>
<dbReference type="AlphaFoldDB" id="A0A4R5NMJ0"/>
<dbReference type="Gene3D" id="1.10.150.240">
    <property type="entry name" value="Putative phosphatase, domain 2"/>
    <property type="match status" value="1"/>
</dbReference>
<keyword evidence="2" id="KW-1185">Reference proteome</keyword>
<dbReference type="Pfam" id="PF13419">
    <property type="entry name" value="HAD_2"/>
    <property type="match status" value="1"/>
</dbReference>
<dbReference type="Gene3D" id="3.40.50.1000">
    <property type="entry name" value="HAD superfamily/HAD-like"/>
    <property type="match status" value="1"/>
</dbReference>
<dbReference type="PANTHER" id="PTHR43434">
    <property type="entry name" value="PHOSPHOGLYCOLATE PHOSPHATASE"/>
    <property type="match status" value="1"/>
</dbReference>